<dbReference type="STRING" id="1189619.pgond44_01120"/>
<dbReference type="Proteomes" id="UP000012317">
    <property type="component" value="Unassembled WGS sequence"/>
</dbReference>
<protein>
    <recommendedName>
        <fullName evidence="3">Phosphate-selective porin O and P</fullName>
    </recommendedName>
</protein>
<gene>
    <name evidence="1" type="ORF">pgond44_01120</name>
</gene>
<accession>N1WUH2</accession>
<organism evidence="1 2">
    <name type="scientific">Psychroflexus gondwanensis ACAM 44</name>
    <dbReference type="NCBI Taxonomy" id="1189619"/>
    <lineage>
        <taxon>Bacteria</taxon>
        <taxon>Pseudomonadati</taxon>
        <taxon>Bacteroidota</taxon>
        <taxon>Flavobacteriia</taxon>
        <taxon>Flavobacteriales</taxon>
        <taxon>Flavobacteriaceae</taxon>
        <taxon>Psychroflexus</taxon>
    </lineage>
</organism>
<dbReference type="eggNOG" id="COG3637">
    <property type="taxonomic scope" value="Bacteria"/>
</dbReference>
<dbReference type="AlphaFoldDB" id="N1WUH2"/>
<dbReference type="EMBL" id="APLF01000001">
    <property type="protein sequence ID" value="EMY82680.1"/>
    <property type="molecule type" value="Genomic_DNA"/>
</dbReference>
<keyword evidence="2" id="KW-1185">Reference proteome</keyword>
<dbReference type="PATRIC" id="fig|1189619.4.peg.229"/>
<reference evidence="1 2" key="1">
    <citation type="journal article" date="2014" name="Genome Biol. Evol.">
        <title>Extensive gene acquisition in the extremely psychrophilic bacterial species Psychroflexus torquis and the link to sea-ice ecosystem specialism.</title>
        <authorList>
            <person name="Feng S."/>
            <person name="Powell S.M."/>
            <person name="Wilson R."/>
            <person name="Bowman J.P."/>
        </authorList>
    </citation>
    <scope>NUCLEOTIDE SEQUENCE [LARGE SCALE GENOMIC DNA]</scope>
    <source>
        <strain evidence="1 2">ACAM 44</strain>
    </source>
</reference>
<evidence type="ECO:0008006" key="3">
    <source>
        <dbReference type="Google" id="ProtNLM"/>
    </source>
</evidence>
<dbReference type="Pfam" id="PF07396">
    <property type="entry name" value="Porin_O_P"/>
    <property type="match status" value="1"/>
</dbReference>
<sequence length="409" mass="47711">MIRILHLSSDIFLLTLQNRVKFGPSLMKSFLIGVFLLTPLMGISQQMDSVASPLISIDKEKFLKHVNIGFDMRTEFQAYKFRGGDQYYNGLQFENGFTALTISGQLHERVDFNFRNRFNNDTEVQSLDLLSNNIQFAYLKVKATEKIDVYIGKMFAFYGGYEFEFNPLYILEFNDIYSNALAFVTGAGLTYQAYKNHQFRFQVLNSRTLLYEDLYGDIASQNIQEPIWPVSLVANWRGHFFDGKFETNYSASYGNEVKNQGTYFFTLGHKYKNKDLTLMYDFQYSYEEIDTKGIVNSILVDNEIAENVLYVENWLRGEYRFSQKFQGLLTLMTSSAYDNLNTSRDHIRTSFGAIPTIYYNPFKKIDLRFFLAYIGRYYEYSSYAKDNFDVADYNRNELRIGVIAPLNLL</sequence>
<proteinExistence type="predicted"/>
<evidence type="ECO:0000313" key="2">
    <source>
        <dbReference type="Proteomes" id="UP000012317"/>
    </source>
</evidence>
<name>N1WUH2_9FLAO</name>
<comment type="caution">
    <text evidence="1">The sequence shown here is derived from an EMBL/GenBank/DDBJ whole genome shotgun (WGS) entry which is preliminary data.</text>
</comment>
<evidence type="ECO:0000313" key="1">
    <source>
        <dbReference type="EMBL" id="EMY82680.1"/>
    </source>
</evidence>
<dbReference type="InterPro" id="IPR010870">
    <property type="entry name" value="Porin_O/P"/>
</dbReference>